<dbReference type="PANTHER" id="PTHR11895:SF151">
    <property type="entry name" value="GLUTAMYL-TRNA(GLN) AMIDOTRANSFERASE SUBUNIT A"/>
    <property type="match status" value="1"/>
</dbReference>
<accession>A0A0D2HUI8</accession>
<evidence type="ECO:0000256" key="5">
    <source>
        <dbReference type="ARBA" id="ARBA00022598"/>
    </source>
</evidence>
<dbReference type="InterPro" id="IPR036928">
    <property type="entry name" value="AS_sf"/>
</dbReference>
<reference evidence="12 13" key="1">
    <citation type="submission" date="2013-11" db="EMBL/GenBank/DDBJ databases">
        <title>Metagenomic analysis of a methanogenic consortium involved in long chain n-alkane degradation.</title>
        <authorList>
            <person name="Davidova I.A."/>
            <person name="Callaghan A.V."/>
            <person name="Wawrik B."/>
            <person name="Pruitt S."/>
            <person name="Marks C."/>
            <person name="Duncan K.E."/>
            <person name="Suflita J.M."/>
        </authorList>
    </citation>
    <scope>NUCLEOTIDE SEQUENCE [LARGE SCALE GENOMIC DNA]</scope>
    <source>
        <strain evidence="12 13">SPR</strain>
    </source>
</reference>
<evidence type="ECO:0000256" key="8">
    <source>
        <dbReference type="ARBA" id="ARBA00022917"/>
    </source>
</evidence>
<proteinExistence type="inferred from homology"/>
<evidence type="ECO:0000256" key="7">
    <source>
        <dbReference type="ARBA" id="ARBA00022840"/>
    </source>
</evidence>
<keyword evidence="13" id="KW-1185">Reference proteome</keyword>
<dbReference type="EC" id="6.3.5.7" evidence="3 10"/>
<dbReference type="EMBL" id="AZAC01000012">
    <property type="protein sequence ID" value="KIX14108.1"/>
    <property type="molecule type" value="Genomic_DNA"/>
</dbReference>
<evidence type="ECO:0000313" key="12">
    <source>
        <dbReference type="EMBL" id="KIX14108.1"/>
    </source>
</evidence>
<dbReference type="InterPro" id="IPR004412">
    <property type="entry name" value="GatA"/>
</dbReference>
<keyword evidence="8 10" id="KW-0648">Protein biosynthesis</keyword>
<dbReference type="OrthoDB" id="9811471at2"/>
<dbReference type="GO" id="GO:0016740">
    <property type="term" value="F:transferase activity"/>
    <property type="evidence" value="ECO:0007669"/>
    <property type="project" value="UniProtKB-KW"/>
</dbReference>
<keyword evidence="6 10" id="KW-0547">Nucleotide-binding</keyword>
<sequence>MELHELSMGEAIELLEKGEISSVDLTKSLLERIQATEPLIHAYLKVDRDQALSQAEKADEMRAKGRGTRLTGIPCGIKDVLCTEGITTTCGSRILENFVPPFDATLVGNLKKAGAVILGKQNMDEFAMGSSCENSAFGPTRNPWDLNAIPGGSSGGSAASVSACSSFFSIGTDTGGSIRQPASHCGVVGLKPTYGRVSRFGLVAYASSLDQAGPLARTVADAADVLQVIAGHDPQDSTSAPKEAPDYQSALLKGVKSLKLGVPKEYFVEGTDPEVEEAVKNAISHLESLGAELVPVSLPHTEYALPTYYIVAPAEASSNLARYDGVRYGLSVRDPEDDLKDMYKKTRTTGFGPEVLRRIMLGTYALSAGYYDAYYGKACQVRTLIKQDFEKCFKEVDAIVCPVAPTPAFDIGQKVDDPMQMYLSDIFTLAVNMAGLPGLSLPCGVSAGNRPIGLQIMAPHFAEETLLTVGHAFESTTDHHQKRPSLKAA</sequence>
<evidence type="ECO:0000256" key="3">
    <source>
        <dbReference type="ARBA" id="ARBA00012739"/>
    </source>
</evidence>
<keyword evidence="5 10" id="KW-0436">Ligase</keyword>
<dbReference type="PIRSF" id="PIRSF001221">
    <property type="entry name" value="Amidase_fungi"/>
    <property type="match status" value="1"/>
</dbReference>
<dbReference type="InterPro" id="IPR023631">
    <property type="entry name" value="Amidase_dom"/>
</dbReference>
<evidence type="ECO:0000256" key="4">
    <source>
        <dbReference type="ARBA" id="ARBA00014428"/>
    </source>
</evidence>
<dbReference type="GO" id="GO:0006412">
    <property type="term" value="P:translation"/>
    <property type="evidence" value="ECO:0007669"/>
    <property type="project" value="UniProtKB-UniRule"/>
</dbReference>
<dbReference type="Pfam" id="PF01425">
    <property type="entry name" value="Amidase"/>
    <property type="match status" value="1"/>
</dbReference>
<comment type="caution">
    <text evidence="12">The sequence shown here is derived from an EMBL/GenBank/DDBJ whole genome shotgun (WGS) entry which is preliminary data.</text>
</comment>
<evidence type="ECO:0000256" key="2">
    <source>
        <dbReference type="ARBA" id="ARBA00011123"/>
    </source>
</evidence>
<dbReference type="PATRIC" id="fig|1429043.3.peg.2286"/>
<comment type="catalytic activity">
    <reaction evidence="9 10">
        <text>L-glutamyl-tRNA(Gln) + L-glutamine + ATP + H2O = L-glutaminyl-tRNA(Gln) + L-glutamate + ADP + phosphate + H(+)</text>
        <dbReference type="Rhea" id="RHEA:17521"/>
        <dbReference type="Rhea" id="RHEA-COMP:9681"/>
        <dbReference type="Rhea" id="RHEA-COMP:9684"/>
        <dbReference type="ChEBI" id="CHEBI:15377"/>
        <dbReference type="ChEBI" id="CHEBI:15378"/>
        <dbReference type="ChEBI" id="CHEBI:29985"/>
        <dbReference type="ChEBI" id="CHEBI:30616"/>
        <dbReference type="ChEBI" id="CHEBI:43474"/>
        <dbReference type="ChEBI" id="CHEBI:58359"/>
        <dbReference type="ChEBI" id="CHEBI:78520"/>
        <dbReference type="ChEBI" id="CHEBI:78521"/>
        <dbReference type="ChEBI" id="CHEBI:456216"/>
        <dbReference type="EC" id="6.3.5.7"/>
    </reaction>
</comment>
<organism evidence="12 13">
    <name type="scientific">Dethiosulfatarculus sandiegensis</name>
    <dbReference type="NCBI Taxonomy" id="1429043"/>
    <lineage>
        <taxon>Bacteria</taxon>
        <taxon>Pseudomonadati</taxon>
        <taxon>Thermodesulfobacteriota</taxon>
        <taxon>Desulfarculia</taxon>
        <taxon>Desulfarculales</taxon>
        <taxon>Desulfarculaceae</taxon>
        <taxon>Dethiosulfatarculus</taxon>
    </lineage>
</organism>
<dbReference type="InterPro" id="IPR000120">
    <property type="entry name" value="Amidase"/>
</dbReference>
<dbReference type="PROSITE" id="PS00571">
    <property type="entry name" value="AMIDASES"/>
    <property type="match status" value="1"/>
</dbReference>
<dbReference type="Gene3D" id="3.90.1300.10">
    <property type="entry name" value="Amidase signature (AS) domain"/>
    <property type="match status" value="1"/>
</dbReference>
<protein>
    <recommendedName>
        <fullName evidence="4 10">Glutamyl-tRNA(Gln) amidotransferase subunit A</fullName>
        <shortName evidence="10">Glu-ADT subunit A</shortName>
        <ecNumber evidence="3 10">6.3.5.7</ecNumber>
    </recommendedName>
</protein>
<evidence type="ECO:0000256" key="6">
    <source>
        <dbReference type="ARBA" id="ARBA00022741"/>
    </source>
</evidence>
<evidence type="ECO:0000313" key="13">
    <source>
        <dbReference type="Proteomes" id="UP000032233"/>
    </source>
</evidence>
<evidence type="ECO:0000259" key="11">
    <source>
        <dbReference type="Pfam" id="PF01425"/>
    </source>
</evidence>
<comment type="function">
    <text evidence="10">Allows the formation of correctly charged Gln-tRNA(Gln) through the transamidation of misacylated Glu-tRNA(Gln) in organisms which lack glutaminyl-tRNA synthetase. The reaction takes place in the presence of glutamine and ATP through an activated gamma-phospho-Glu-tRNA(Gln).</text>
</comment>
<comment type="similarity">
    <text evidence="1 10">Belongs to the amidase family. GatA subfamily.</text>
</comment>
<dbReference type="InterPro" id="IPR020556">
    <property type="entry name" value="Amidase_CS"/>
</dbReference>
<dbReference type="STRING" id="1429043.X474_10770"/>
<dbReference type="Proteomes" id="UP000032233">
    <property type="component" value="Unassembled WGS sequence"/>
</dbReference>
<feature type="active site" description="Acyl-ester intermediate" evidence="10">
    <location>
        <position position="177"/>
    </location>
</feature>
<dbReference type="InParanoid" id="A0A0D2HUI8"/>
<gene>
    <name evidence="10" type="primary">gatA</name>
    <name evidence="12" type="ORF">X474_10770</name>
</gene>
<dbReference type="GO" id="GO:0005524">
    <property type="term" value="F:ATP binding"/>
    <property type="evidence" value="ECO:0007669"/>
    <property type="project" value="UniProtKB-KW"/>
</dbReference>
<evidence type="ECO:0000256" key="10">
    <source>
        <dbReference type="HAMAP-Rule" id="MF_00120"/>
    </source>
</evidence>
<evidence type="ECO:0000256" key="9">
    <source>
        <dbReference type="ARBA" id="ARBA00047407"/>
    </source>
</evidence>
<feature type="domain" description="Amidase" evidence="11">
    <location>
        <begin position="24"/>
        <end position="467"/>
    </location>
</feature>
<comment type="subunit">
    <text evidence="2 10">Heterotrimer of A, B and C subunits.</text>
</comment>
<dbReference type="HAMAP" id="MF_00120">
    <property type="entry name" value="GatA"/>
    <property type="match status" value="1"/>
</dbReference>
<dbReference type="GO" id="GO:0030956">
    <property type="term" value="C:glutamyl-tRNA(Gln) amidotransferase complex"/>
    <property type="evidence" value="ECO:0007669"/>
    <property type="project" value="InterPro"/>
</dbReference>
<dbReference type="NCBIfam" id="TIGR00132">
    <property type="entry name" value="gatA"/>
    <property type="match status" value="1"/>
</dbReference>
<dbReference type="RefSeq" id="WP_044348520.1">
    <property type="nucleotide sequence ID" value="NZ_AZAC01000012.1"/>
</dbReference>
<feature type="active site" description="Charge relay system" evidence="10">
    <location>
        <position position="78"/>
    </location>
</feature>
<dbReference type="GO" id="GO:0050567">
    <property type="term" value="F:glutaminyl-tRNA synthase (glutamine-hydrolyzing) activity"/>
    <property type="evidence" value="ECO:0007669"/>
    <property type="project" value="UniProtKB-UniRule"/>
</dbReference>
<dbReference type="SUPFAM" id="SSF75304">
    <property type="entry name" value="Amidase signature (AS) enzymes"/>
    <property type="match status" value="1"/>
</dbReference>
<feature type="active site" description="Charge relay system" evidence="10">
    <location>
        <position position="153"/>
    </location>
</feature>
<keyword evidence="12" id="KW-0808">Transferase</keyword>
<dbReference type="PANTHER" id="PTHR11895">
    <property type="entry name" value="TRANSAMIDASE"/>
    <property type="match status" value="1"/>
</dbReference>
<name>A0A0D2HUI8_9BACT</name>
<dbReference type="AlphaFoldDB" id="A0A0D2HUI8"/>
<keyword evidence="7 10" id="KW-0067">ATP-binding</keyword>
<evidence type="ECO:0000256" key="1">
    <source>
        <dbReference type="ARBA" id="ARBA00008069"/>
    </source>
</evidence>